<sequence length="1170" mass="129603">MGKRKASLHKRRGPQIYNSLITLVKAKYPFDDALLDRAARFLKSLEPKWGDDGYADKLVTRLVNSLARSSAGFVDSIMTLLSTPHSTMIPAALSFLRQTTTRTSSALLTDLVETGLFDNVLATVQPHTLPISGNEGIFDNLMKIIVECLTLSRPSRLTGLGKIAVVDQLNHREMIFQKVVLPSSQFLTFLISNRHVLNEDLLSSFVELLCKLPEIGPYYRPTLEYVLASPTVMALSNCLLSIENKDHLWYSLYYIHSWLEEWPKEDRKVDKSGKRVMEALFSEGLEDTLEEMMMNDKGGASRMTPTHFCGLSSDVGNGLIACADEQILGSPPIVQKCLRRVDSYWFILPVPCFGDEFSGLSEPELVVSELNSNPLKRVTTPIPLLQHAISKHTCGSDVIEKGAHLALVKAEYPFDDALQDRAVRFLKGLEPEWGDDDHGDQLVTDIVPSSGESHSEFLESILTLLSSPCSTVVAAALSFLTKIAEVSSLAIRCRLVESDLVSKVFTIVQPHTLSISGDETIIDKLIRIIISCFYLSQPWSLNLLGITAAVDQFNHREMIFQKVVIPSSLFVTFLISNRIVLNGDLFQSLISLLEKLLSIGPYHRPTLDYVLASPIAMAFSSCLSSVEECHDLWNILDNVDSSLEIWKKEVPEVAKPATRMMQVLFSEGLEDTLEQMTMINKGDFYGISVVDECHSISQLLGLNLPPRHLNFGGDRRPKHGYSDDCERHSVTTDQKTGLTREIVARGYFRDLATESDDRRATREISEETRFGVVQTAAGCSLGLLEDDCAGVPAALRSRFAVAFVHRRCVDAVPSARDAAAGLHASRPNAGHHALDVVVAGKGESVRRGDEDEHEELVDCVDCDFPNNPLFAWTEVVIAQQEVLAEALCESEGSGGTLMMELGFEAGEADGGREEEGRGEKGRVGAEEEGGEEGGSCPADSLHPAFRPHARQDAASEVLARSREEDEVGEEGEQAPLLQCDLPNSLYSVDSGKGRNEGVRNKGRRVFEHTGDADDKTPKEDAAMLDRFRKERPRTMRMGAIAPVTLVDVWHRPSRPTRATLCSLRPHPTRHPVCLPLFLTLPLLQPSLSLSTISPSSFPDLLAEHIPNTRVVDYLLTHVATLADEVKKLREERQEHLKVREEVESVMAQMEFLIELLETPNKEQPRAKTSG</sequence>
<dbReference type="EMBL" id="JARBJD010000450">
    <property type="protein sequence ID" value="KAK2941921.1"/>
    <property type="molecule type" value="Genomic_DNA"/>
</dbReference>
<keyword evidence="1" id="KW-0175">Coiled coil</keyword>
<evidence type="ECO:0000313" key="3">
    <source>
        <dbReference type="EMBL" id="KAK2941921.1"/>
    </source>
</evidence>
<name>A0ABQ9WU24_9EUKA</name>
<dbReference type="InterPro" id="IPR016024">
    <property type="entry name" value="ARM-type_fold"/>
</dbReference>
<feature type="coiled-coil region" evidence="1">
    <location>
        <begin position="1118"/>
        <end position="1148"/>
    </location>
</feature>
<gene>
    <name evidence="3" type="ORF">BLNAU_23157</name>
</gene>
<comment type="caution">
    <text evidence="3">The sequence shown here is derived from an EMBL/GenBank/DDBJ whole genome shotgun (WGS) entry which is preliminary data.</text>
</comment>
<keyword evidence="4" id="KW-1185">Reference proteome</keyword>
<reference evidence="3 4" key="1">
    <citation type="journal article" date="2022" name="bioRxiv">
        <title>Genomics of Preaxostyla Flagellates Illuminates Evolutionary Transitions and the Path Towards Mitochondrial Loss.</title>
        <authorList>
            <person name="Novak L.V.F."/>
            <person name="Treitli S.C."/>
            <person name="Pyrih J."/>
            <person name="Halakuc P."/>
            <person name="Pipaliya S.V."/>
            <person name="Vacek V."/>
            <person name="Brzon O."/>
            <person name="Soukal P."/>
            <person name="Eme L."/>
            <person name="Dacks J.B."/>
            <person name="Karnkowska A."/>
            <person name="Elias M."/>
            <person name="Hampl V."/>
        </authorList>
    </citation>
    <scope>NUCLEOTIDE SEQUENCE [LARGE SCALE GENOMIC DNA]</scope>
    <source>
        <strain evidence="3">NAU3</strain>
        <tissue evidence="3">Gut</tissue>
    </source>
</reference>
<feature type="compositionally biased region" description="Basic and acidic residues" evidence="2">
    <location>
        <begin position="949"/>
        <end position="963"/>
    </location>
</feature>
<dbReference type="Proteomes" id="UP001281761">
    <property type="component" value="Unassembled WGS sequence"/>
</dbReference>
<feature type="region of interest" description="Disordered" evidence="2">
    <location>
        <begin position="907"/>
        <end position="973"/>
    </location>
</feature>
<dbReference type="SUPFAM" id="SSF48371">
    <property type="entry name" value="ARM repeat"/>
    <property type="match status" value="1"/>
</dbReference>
<accession>A0ABQ9WU24</accession>
<evidence type="ECO:0000256" key="1">
    <source>
        <dbReference type="SAM" id="Coils"/>
    </source>
</evidence>
<organism evidence="3 4">
    <name type="scientific">Blattamonas nauphoetae</name>
    <dbReference type="NCBI Taxonomy" id="2049346"/>
    <lineage>
        <taxon>Eukaryota</taxon>
        <taxon>Metamonada</taxon>
        <taxon>Preaxostyla</taxon>
        <taxon>Oxymonadida</taxon>
        <taxon>Blattamonas</taxon>
    </lineage>
</organism>
<feature type="compositionally biased region" description="Basic and acidic residues" evidence="2">
    <location>
        <begin position="909"/>
        <end position="925"/>
    </location>
</feature>
<proteinExistence type="predicted"/>
<protein>
    <submittedName>
        <fullName evidence="3">Uncharacterized protein</fullName>
    </submittedName>
</protein>
<evidence type="ECO:0000313" key="4">
    <source>
        <dbReference type="Proteomes" id="UP001281761"/>
    </source>
</evidence>
<evidence type="ECO:0000256" key="2">
    <source>
        <dbReference type="SAM" id="MobiDB-lite"/>
    </source>
</evidence>